<dbReference type="PANTHER" id="PTHR36766">
    <property type="entry name" value="PLANT BROAD-SPECTRUM MILDEW RESISTANCE PROTEIN RPW8"/>
    <property type="match status" value="1"/>
</dbReference>
<evidence type="ECO:0000256" key="3">
    <source>
        <dbReference type="ARBA" id="ARBA00022821"/>
    </source>
</evidence>
<gene>
    <name evidence="10" type="ORF">POPTR_017G143800</name>
</gene>
<evidence type="ECO:0000256" key="4">
    <source>
        <dbReference type="ARBA" id="ARBA00022840"/>
    </source>
</evidence>
<dbReference type="FunFam" id="3.40.50.300:FF:001091">
    <property type="entry name" value="Probable disease resistance protein At1g61300"/>
    <property type="match status" value="1"/>
</dbReference>
<dbReference type="InParanoid" id="A0A2K1X7X6"/>
<dbReference type="InterPro" id="IPR027417">
    <property type="entry name" value="P-loop_NTPase"/>
</dbReference>
<sequence>MAGAFASTIAQSLLGKLGSFAGQEFCLAWGLEADIARLEKRLKAINAVLSDAEQKQSRNDKIRIWLNDLREVMYDAEDVLDEIECETLRRQVVKTTGSTSRKVRRFFSSSNKIAFRLRMGHKIKSIIERLAEISALKSEFNLSEQPIDCGHVLHEETEMNRSLESFSGLIGRDKDKERIINLLAAPSKVDDAHPFVLPIVGMGGLGKTSLAKSVCDAENVKSHFELKMEACVSDDFSLKHVIQMIIKSATGERCADLDEGELKKKLGAILNGRKYLLLLDDVWNEDATKWFLLKPSLSKGADGSKIIVTTRSQRVAEIMGTVTAYNLSLLGQEDCLSLFYKCAFKEGQMELNPNLVGIGKEIVAKCKQVPLAVINLGTQLYGKTDEKEWKSVRDSEKWEEEGDAILPALEISYQRLPTHLKRCFLYCSVFPKDYDFVDLELVQFWMAHGLIHQSSNPNENLEDVGLRYVRELFSRCFFQDYVDVNYGATFKMHDLMHDLASSLAQNEFSIIGSQNHQISKTTRHLTVLDSDSFFHKTLPKFPNNFHQVRSIVFADSIVGPTCKTDFEKCLLEFKYLRSLELMNDSEFEAFPERIGALKHLRYLYSGDNTKIKRLPKSIFKLQNLQALVLTGEGLEELPKDVRYMISLRFLALVTQQKRLPEGGIGCLECLQTLFIGKCENLENLCEDMQGLKSLRKLAIAECDSLISLPRSIKCLTTLEELFISNCEKLDLMTIEEEKEKKIQPLSLSLRIVLFVAVPATIALPEQLFEGSTESLQTFIIRDCPNIEEMPECISNLKKLQNLEIIECPRLSKRCIRGTGEDWPKIKHIPKIKVDDDDSGEETSN</sequence>
<dbReference type="Gene3D" id="3.80.10.10">
    <property type="entry name" value="Ribonuclease Inhibitor"/>
    <property type="match status" value="2"/>
</dbReference>
<dbReference type="FunFam" id="1.10.10.10:FF:000322">
    <property type="entry name" value="Probable disease resistance protein At1g63360"/>
    <property type="match status" value="1"/>
</dbReference>
<dbReference type="AlphaFoldDB" id="A0A2K1X7X6"/>
<keyword evidence="2" id="KW-0547">Nucleotide-binding</keyword>
<evidence type="ECO:0000259" key="8">
    <source>
        <dbReference type="Pfam" id="PF23559"/>
    </source>
</evidence>
<dbReference type="Pfam" id="PF00931">
    <property type="entry name" value="NB-ARC"/>
    <property type="match status" value="1"/>
</dbReference>
<feature type="domain" description="NB-ARC" evidence="6">
    <location>
        <begin position="173"/>
        <end position="346"/>
    </location>
</feature>
<keyword evidence="1" id="KW-0677">Repeat</keyword>
<keyword evidence="3" id="KW-0611">Plant defense</keyword>
<dbReference type="Pfam" id="PF23559">
    <property type="entry name" value="WHD_DRP"/>
    <property type="match status" value="1"/>
</dbReference>
<dbReference type="GO" id="GO:0043531">
    <property type="term" value="F:ADP binding"/>
    <property type="evidence" value="ECO:0007669"/>
    <property type="project" value="InterPro"/>
</dbReference>
<dbReference type="InterPro" id="IPR041118">
    <property type="entry name" value="Rx_N"/>
</dbReference>
<dbReference type="InterPro" id="IPR036388">
    <property type="entry name" value="WH-like_DNA-bd_sf"/>
</dbReference>
<feature type="domain" description="Disease resistance R13L4/SHOC-2-like LRR" evidence="9">
    <location>
        <begin position="562"/>
        <end position="761"/>
    </location>
</feature>
<dbReference type="InterPro" id="IPR055414">
    <property type="entry name" value="LRR_R13L4/SHOC2-like"/>
</dbReference>
<keyword evidence="4" id="KW-0067">ATP-binding</keyword>
<dbReference type="InterPro" id="IPR058922">
    <property type="entry name" value="WHD_DRP"/>
</dbReference>
<keyword evidence="5" id="KW-0175">Coiled coil</keyword>
<dbReference type="Proteomes" id="UP000006729">
    <property type="component" value="Chromosome 17"/>
</dbReference>
<dbReference type="STRING" id="3694.A0A2K1X7X6"/>
<dbReference type="Pfam" id="PF18052">
    <property type="entry name" value="Rx_N"/>
    <property type="match status" value="1"/>
</dbReference>
<dbReference type="PANTHER" id="PTHR36766:SF50">
    <property type="entry name" value="DISEASE RESISTANCE PROTEIN RGA3"/>
    <property type="match status" value="1"/>
</dbReference>
<evidence type="ECO:0000256" key="5">
    <source>
        <dbReference type="SAM" id="Coils"/>
    </source>
</evidence>
<dbReference type="PRINTS" id="PR00364">
    <property type="entry name" value="DISEASERSIST"/>
</dbReference>
<evidence type="ECO:0000259" key="6">
    <source>
        <dbReference type="Pfam" id="PF00931"/>
    </source>
</evidence>
<dbReference type="InterPro" id="IPR038005">
    <property type="entry name" value="RX-like_CC"/>
</dbReference>
<dbReference type="Gene3D" id="3.40.50.300">
    <property type="entry name" value="P-loop containing nucleotide triphosphate hydrolases"/>
    <property type="match status" value="1"/>
</dbReference>
<dbReference type="Gene3D" id="1.10.10.10">
    <property type="entry name" value="Winged helix-like DNA-binding domain superfamily/Winged helix DNA-binding domain"/>
    <property type="match status" value="1"/>
</dbReference>
<evidence type="ECO:0000313" key="11">
    <source>
        <dbReference type="Proteomes" id="UP000006729"/>
    </source>
</evidence>
<evidence type="ECO:0000256" key="1">
    <source>
        <dbReference type="ARBA" id="ARBA00022737"/>
    </source>
</evidence>
<organism evidence="10 11">
    <name type="scientific">Populus trichocarpa</name>
    <name type="common">Western balsam poplar</name>
    <name type="synonym">Populus balsamifera subsp. trichocarpa</name>
    <dbReference type="NCBI Taxonomy" id="3694"/>
    <lineage>
        <taxon>Eukaryota</taxon>
        <taxon>Viridiplantae</taxon>
        <taxon>Streptophyta</taxon>
        <taxon>Embryophyta</taxon>
        <taxon>Tracheophyta</taxon>
        <taxon>Spermatophyta</taxon>
        <taxon>Magnoliopsida</taxon>
        <taxon>eudicotyledons</taxon>
        <taxon>Gunneridae</taxon>
        <taxon>Pentapetalae</taxon>
        <taxon>rosids</taxon>
        <taxon>fabids</taxon>
        <taxon>Malpighiales</taxon>
        <taxon>Salicaceae</taxon>
        <taxon>Saliceae</taxon>
        <taxon>Populus</taxon>
    </lineage>
</organism>
<dbReference type="SUPFAM" id="SSF52058">
    <property type="entry name" value="L domain-like"/>
    <property type="match status" value="1"/>
</dbReference>
<keyword evidence="11" id="KW-1185">Reference proteome</keyword>
<accession>A0A2K1X7X6</accession>
<evidence type="ECO:0000259" key="7">
    <source>
        <dbReference type="Pfam" id="PF18052"/>
    </source>
</evidence>
<dbReference type="InterPro" id="IPR032675">
    <property type="entry name" value="LRR_dom_sf"/>
</dbReference>
<proteinExistence type="predicted"/>
<evidence type="ECO:0000256" key="2">
    <source>
        <dbReference type="ARBA" id="ARBA00022741"/>
    </source>
</evidence>
<dbReference type="SUPFAM" id="SSF52540">
    <property type="entry name" value="P-loop containing nucleoside triphosphate hydrolases"/>
    <property type="match status" value="1"/>
</dbReference>
<evidence type="ECO:0000259" key="9">
    <source>
        <dbReference type="Pfam" id="PF23598"/>
    </source>
</evidence>
<feature type="coiled-coil region" evidence="5">
    <location>
        <begin position="35"/>
        <end position="86"/>
    </location>
</feature>
<dbReference type="GO" id="GO:0098542">
    <property type="term" value="P:defense response to other organism"/>
    <property type="evidence" value="ECO:0000318"/>
    <property type="project" value="GO_Central"/>
</dbReference>
<name>A0A2K1X7X6_POPTR</name>
<dbReference type="Gene3D" id="1.20.5.4130">
    <property type="match status" value="1"/>
</dbReference>
<protein>
    <submittedName>
        <fullName evidence="10">Uncharacterized protein</fullName>
    </submittedName>
</protein>
<dbReference type="Pfam" id="PF23598">
    <property type="entry name" value="LRR_14"/>
    <property type="match status" value="1"/>
</dbReference>
<dbReference type="GO" id="GO:0005524">
    <property type="term" value="F:ATP binding"/>
    <property type="evidence" value="ECO:0007669"/>
    <property type="project" value="UniProtKB-KW"/>
</dbReference>
<feature type="domain" description="Disease resistance protein winged helix" evidence="8">
    <location>
        <begin position="429"/>
        <end position="500"/>
    </location>
</feature>
<dbReference type="InterPro" id="IPR002182">
    <property type="entry name" value="NB-ARC"/>
</dbReference>
<dbReference type="CDD" id="cd14798">
    <property type="entry name" value="RX-CC_like"/>
    <property type="match status" value="1"/>
</dbReference>
<evidence type="ECO:0000313" key="10">
    <source>
        <dbReference type="EMBL" id="PNS96878.1"/>
    </source>
</evidence>
<dbReference type="EMBL" id="CM009306">
    <property type="protein sequence ID" value="PNS96878.1"/>
    <property type="molecule type" value="Genomic_DNA"/>
</dbReference>
<reference evidence="10 11" key="1">
    <citation type="journal article" date="2006" name="Science">
        <title>The genome of black cottonwood, Populus trichocarpa (Torr. &amp; Gray).</title>
        <authorList>
            <person name="Tuskan G.A."/>
            <person name="Difazio S."/>
            <person name="Jansson S."/>
            <person name="Bohlmann J."/>
            <person name="Grigoriev I."/>
            <person name="Hellsten U."/>
            <person name="Putnam N."/>
            <person name="Ralph S."/>
            <person name="Rombauts S."/>
            <person name="Salamov A."/>
            <person name="Schein J."/>
            <person name="Sterck L."/>
            <person name="Aerts A."/>
            <person name="Bhalerao R.R."/>
            <person name="Bhalerao R.P."/>
            <person name="Blaudez D."/>
            <person name="Boerjan W."/>
            <person name="Brun A."/>
            <person name="Brunner A."/>
            <person name="Busov V."/>
            <person name="Campbell M."/>
            <person name="Carlson J."/>
            <person name="Chalot M."/>
            <person name="Chapman J."/>
            <person name="Chen G.L."/>
            <person name="Cooper D."/>
            <person name="Coutinho P.M."/>
            <person name="Couturier J."/>
            <person name="Covert S."/>
            <person name="Cronk Q."/>
            <person name="Cunningham R."/>
            <person name="Davis J."/>
            <person name="Degroeve S."/>
            <person name="Dejardin A."/>
            <person name="Depamphilis C."/>
            <person name="Detter J."/>
            <person name="Dirks B."/>
            <person name="Dubchak I."/>
            <person name="Duplessis S."/>
            <person name="Ehlting J."/>
            <person name="Ellis B."/>
            <person name="Gendler K."/>
            <person name="Goodstein D."/>
            <person name="Gribskov M."/>
            <person name="Grimwood J."/>
            <person name="Groover A."/>
            <person name="Gunter L."/>
            <person name="Hamberger B."/>
            <person name="Heinze B."/>
            <person name="Helariutta Y."/>
            <person name="Henrissat B."/>
            <person name="Holligan D."/>
            <person name="Holt R."/>
            <person name="Huang W."/>
            <person name="Islam-Faridi N."/>
            <person name="Jones S."/>
            <person name="Jones-Rhoades M."/>
            <person name="Jorgensen R."/>
            <person name="Joshi C."/>
            <person name="Kangasjarvi J."/>
            <person name="Karlsson J."/>
            <person name="Kelleher C."/>
            <person name="Kirkpatrick R."/>
            <person name="Kirst M."/>
            <person name="Kohler A."/>
            <person name="Kalluri U."/>
            <person name="Larimer F."/>
            <person name="Leebens-Mack J."/>
            <person name="Leple J.C."/>
            <person name="Locascio P."/>
            <person name="Lou Y."/>
            <person name="Lucas S."/>
            <person name="Martin F."/>
            <person name="Montanini B."/>
            <person name="Napoli C."/>
            <person name="Nelson D.R."/>
            <person name="Nelson C."/>
            <person name="Nieminen K."/>
            <person name="Nilsson O."/>
            <person name="Pereda V."/>
            <person name="Peter G."/>
            <person name="Philippe R."/>
            <person name="Pilate G."/>
            <person name="Poliakov A."/>
            <person name="Razumovskaya J."/>
            <person name="Richardson P."/>
            <person name="Rinaldi C."/>
            <person name="Ritland K."/>
            <person name="Rouze P."/>
            <person name="Ryaboy D."/>
            <person name="Schmutz J."/>
            <person name="Schrader J."/>
            <person name="Segerman B."/>
            <person name="Shin H."/>
            <person name="Siddiqui A."/>
            <person name="Sterky F."/>
            <person name="Terry A."/>
            <person name="Tsai C.J."/>
            <person name="Uberbacher E."/>
            <person name="Unneberg P."/>
            <person name="Vahala J."/>
            <person name="Wall K."/>
            <person name="Wessler S."/>
            <person name="Yang G."/>
            <person name="Yin T."/>
            <person name="Douglas C."/>
            <person name="Marra M."/>
            <person name="Sandberg G."/>
            <person name="Van de Peer Y."/>
            <person name="Rokhsar D."/>
        </authorList>
    </citation>
    <scope>NUCLEOTIDE SEQUENCE [LARGE SCALE GENOMIC DNA]</scope>
    <source>
        <strain evidence="11">cv. Nisqually</strain>
    </source>
</reference>
<feature type="domain" description="Disease resistance N-terminal" evidence="7">
    <location>
        <begin position="11"/>
        <end position="100"/>
    </location>
</feature>